<dbReference type="AlphaFoldDB" id="A0A212JNA6"/>
<evidence type="ECO:0000313" key="2">
    <source>
        <dbReference type="EMBL" id="SBW00805.1"/>
    </source>
</evidence>
<proteinExistence type="predicted"/>
<protein>
    <submittedName>
        <fullName evidence="2">Uncharacterized protein</fullName>
    </submittedName>
</protein>
<sequence length="295" mass="32905">MSMNNYDDLLNNAPAEPQSGQLSKEEYAEKKRAEREEVFDLSDSTALEVAGDGGKFRQYLDVQGRFDRYSAVNTLLILAQKPEATRIGDFDYWKGMGGFVRPRQTSISILEPHEYIKEDGSPGIGYNIKKVFDISQVDTRKVRISPHPSFTDRQLLGALISKYPMKIIGVDELPDNRGAMTNPDGDILVRKGMEFSDTFRAVAYEMACAELATDPELLPETEFCAYSATYLLCKKYGVETQAFSFDKVGDVFDGMDAQAIKGELAQMRDAAENISGRMAKQLDAVSKAARNQEAR</sequence>
<feature type="region of interest" description="Disordered" evidence="1">
    <location>
        <begin position="1"/>
        <end position="29"/>
    </location>
</feature>
<accession>A0A212JNA6</accession>
<organism evidence="2">
    <name type="scientific">uncultured Eubacteriales bacterium</name>
    <dbReference type="NCBI Taxonomy" id="172733"/>
    <lineage>
        <taxon>Bacteria</taxon>
        <taxon>Bacillati</taxon>
        <taxon>Bacillota</taxon>
        <taxon>Clostridia</taxon>
        <taxon>Eubacteriales</taxon>
        <taxon>environmental samples</taxon>
    </lineage>
</organism>
<name>A0A212JNA6_9FIRM</name>
<gene>
    <name evidence="2" type="ORF">KL86CLO1_11392</name>
</gene>
<evidence type="ECO:0000256" key="1">
    <source>
        <dbReference type="SAM" id="MobiDB-lite"/>
    </source>
</evidence>
<dbReference type="EMBL" id="FLUN01000001">
    <property type="protein sequence ID" value="SBW00805.1"/>
    <property type="molecule type" value="Genomic_DNA"/>
</dbReference>
<reference evidence="2" key="1">
    <citation type="submission" date="2016-04" db="EMBL/GenBank/DDBJ databases">
        <authorList>
            <person name="Evans L.H."/>
            <person name="Alamgir A."/>
            <person name="Owens N."/>
            <person name="Weber N.D."/>
            <person name="Virtaneva K."/>
            <person name="Barbian K."/>
            <person name="Babar A."/>
            <person name="Rosenke K."/>
        </authorList>
    </citation>
    <scope>NUCLEOTIDE SEQUENCE</scope>
    <source>
        <strain evidence="2">86</strain>
    </source>
</reference>